<keyword evidence="2" id="KW-0812">Transmembrane</keyword>
<dbReference type="AlphaFoldDB" id="A0A1D1ZE97"/>
<dbReference type="PANTHER" id="PTHR35733">
    <property type="entry name" value="OS02G0307800 PROTEIN"/>
    <property type="match status" value="1"/>
</dbReference>
<dbReference type="Pfam" id="PF11282">
    <property type="entry name" value="DUF3082"/>
    <property type="match status" value="1"/>
</dbReference>
<sequence length="317" mass="33180">GIPISNSNPHGFVAPSFPTATMLQSHHLISSHSSRLPLYPASPSRCLLPRPSAASPRTHHHHQLRPASKPALVLRLAEVGEPDAAAAPARAGGYGAEEGPVLLPPTSSPSSSSSIFATSDDPSPLQVSTSVLLTGAISVFLFRSLRRRAKRAKEMRVRSAGVTKAKDLKQEAMESLKAMGSASIEPGAPPSPVQALLGGIAAGVMAIILYKFTTTIEASLNRQAISDNFSVRQITITVRTIVNGLCYLATFVFGVNAIGLVLYSAQLAISSLMEPSTSTMTSGQKREEQTDAVKPAESSSDNANSNGASGQQASDET</sequence>
<keyword evidence="3" id="KW-0813">Transport</keyword>
<evidence type="ECO:0000256" key="1">
    <source>
        <dbReference type="SAM" id="MobiDB-lite"/>
    </source>
</evidence>
<protein>
    <submittedName>
        <fullName evidence="3">Bidirectional sugar transporter SWEET4</fullName>
    </submittedName>
</protein>
<dbReference type="GO" id="GO:0009535">
    <property type="term" value="C:chloroplast thylakoid membrane"/>
    <property type="evidence" value="ECO:0007669"/>
    <property type="project" value="TreeGrafter"/>
</dbReference>
<feature type="transmembrane region" description="Helical" evidence="2">
    <location>
        <begin position="125"/>
        <end position="145"/>
    </location>
</feature>
<organism evidence="3">
    <name type="scientific">Anthurium amnicola</name>
    <dbReference type="NCBI Taxonomy" id="1678845"/>
    <lineage>
        <taxon>Eukaryota</taxon>
        <taxon>Viridiplantae</taxon>
        <taxon>Streptophyta</taxon>
        <taxon>Embryophyta</taxon>
        <taxon>Tracheophyta</taxon>
        <taxon>Spermatophyta</taxon>
        <taxon>Magnoliopsida</taxon>
        <taxon>Liliopsida</taxon>
        <taxon>Araceae</taxon>
        <taxon>Pothoideae</taxon>
        <taxon>Potheae</taxon>
        <taxon>Anthurium</taxon>
    </lineage>
</organism>
<proteinExistence type="predicted"/>
<keyword evidence="3" id="KW-0762">Sugar transport</keyword>
<dbReference type="EMBL" id="GDJX01002771">
    <property type="protein sequence ID" value="JAT65165.1"/>
    <property type="molecule type" value="Transcribed_RNA"/>
</dbReference>
<keyword evidence="2" id="KW-0472">Membrane</keyword>
<reference evidence="3" key="1">
    <citation type="submission" date="2015-07" db="EMBL/GenBank/DDBJ databases">
        <title>Transcriptome Assembly of Anthurium amnicola.</title>
        <authorList>
            <person name="Suzuki J."/>
        </authorList>
    </citation>
    <scope>NUCLEOTIDE SEQUENCE</scope>
</reference>
<keyword evidence="2" id="KW-1133">Transmembrane helix</keyword>
<feature type="non-terminal residue" evidence="3">
    <location>
        <position position="1"/>
    </location>
</feature>
<evidence type="ECO:0000313" key="3">
    <source>
        <dbReference type="EMBL" id="JAT65165.1"/>
    </source>
</evidence>
<feature type="region of interest" description="Disordered" evidence="1">
    <location>
        <begin position="276"/>
        <end position="317"/>
    </location>
</feature>
<dbReference type="InterPro" id="IPR021434">
    <property type="entry name" value="DUF3082"/>
</dbReference>
<dbReference type="PANTHER" id="PTHR35733:SF1">
    <property type="entry name" value="OS02G0307800 PROTEIN"/>
    <property type="match status" value="1"/>
</dbReference>
<feature type="compositionally biased region" description="Low complexity" evidence="1">
    <location>
        <begin position="298"/>
        <end position="310"/>
    </location>
</feature>
<name>A0A1D1ZE97_9ARAE</name>
<evidence type="ECO:0000256" key="2">
    <source>
        <dbReference type="SAM" id="Phobius"/>
    </source>
</evidence>
<accession>A0A1D1ZE97</accession>
<gene>
    <name evidence="3" type="primary">SWEET4_0</name>
    <name evidence="3" type="ORF">g.25007</name>
</gene>
<feature type="region of interest" description="Disordered" evidence="1">
    <location>
        <begin position="47"/>
        <end position="68"/>
    </location>
</feature>
<feature type="transmembrane region" description="Helical" evidence="2">
    <location>
        <begin position="241"/>
        <end position="263"/>
    </location>
</feature>